<evidence type="ECO:0000313" key="1">
    <source>
        <dbReference type="EMBL" id="CAF1494956.1"/>
    </source>
</evidence>
<keyword evidence="3" id="KW-1185">Reference proteome</keyword>
<reference evidence="1" key="1">
    <citation type="submission" date="2021-02" db="EMBL/GenBank/DDBJ databases">
        <authorList>
            <person name="Nowell W R."/>
        </authorList>
    </citation>
    <scope>NUCLEOTIDE SEQUENCE</scope>
</reference>
<proteinExistence type="predicted"/>
<accession>A0A815ST64</accession>
<evidence type="ECO:0000313" key="3">
    <source>
        <dbReference type="Proteomes" id="UP000663829"/>
    </source>
</evidence>
<evidence type="ECO:0000313" key="2">
    <source>
        <dbReference type="EMBL" id="CAF4357515.1"/>
    </source>
</evidence>
<sequence>MHSITYVYSFLFISSCFECDLTFDFSLSIKISKSYKIAHQLLTEQLQETFTKLLENNYYTQIQNLITQIFEDPWCISFIDQFLEKLFFHHLAINETMLTTFSIDQHQELIRIFLKNPEKCFERVKKLLELDIAYIYVDYVQQRLLFSKNVEYIDHLIQDEKCLTLTKLKQLNGNVETKLMRFEDKKLPGFTTVENLLFYANYLTNNQQLKITNILHNDYLEDKTVSMSNKFKAIKVLKHLKTTYPLTLKWSEKIATKIPSVSSNVSRRGRGANSQSFADIALCLPAMLDLFKSDILKIFDSLMIKINASNAKYVSDAMLVISRKLIDEQFLGLYLKFVKSEQFPKLG</sequence>
<name>A0A815ST64_9BILA</name>
<gene>
    <name evidence="1" type="ORF">GPM918_LOCUS36426</name>
    <name evidence="2" type="ORF">SRO942_LOCUS37161</name>
</gene>
<dbReference type="Proteomes" id="UP000663829">
    <property type="component" value="Unassembled WGS sequence"/>
</dbReference>
<protein>
    <submittedName>
        <fullName evidence="1">Uncharacterized protein</fullName>
    </submittedName>
</protein>
<dbReference type="EMBL" id="CAJOBC010087508">
    <property type="protein sequence ID" value="CAF4357515.1"/>
    <property type="molecule type" value="Genomic_DNA"/>
</dbReference>
<dbReference type="AlphaFoldDB" id="A0A815ST64"/>
<dbReference type="EMBL" id="CAJNOQ010022008">
    <property type="protein sequence ID" value="CAF1494956.1"/>
    <property type="molecule type" value="Genomic_DNA"/>
</dbReference>
<organism evidence="1 3">
    <name type="scientific">Didymodactylos carnosus</name>
    <dbReference type="NCBI Taxonomy" id="1234261"/>
    <lineage>
        <taxon>Eukaryota</taxon>
        <taxon>Metazoa</taxon>
        <taxon>Spiralia</taxon>
        <taxon>Gnathifera</taxon>
        <taxon>Rotifera</taxon>
        <taxon>Eurotatoria</taxon>
        <taxon>Bdelloidea</taxon>
        <taxon>Philodinida</taxon>
        <taxon>Philodinidae</taxon>
        <taxon>Didymodactylos</taxon>
    </lineage>
</organism>
<dbReference type="Proteomes" id="UP000681722">
    <property type="component" value="Unassembled WGS sequence"/>
</dbReference>
<comment type="caution">
    <text evidence="1">The sequence shown here is derived from an EMBL/GenBank/DDBJ whole genome shotgun (WGS) entry which is preliminary data.</text>
</comment>